<dbReference type="EMBL" id="CAFBQV010000009">
    <property type="protein sequence ID" value="CAB5058718.1"/>
    <property type="molecule type" value="Genomic_DNA"/>
</dbReference>
<dbReference type="NCBIfam" id="TIGR00061">
    <property type="entry name" value="L21"/>
    <property type="match status" value="1"/>
</dbReference>
<evidence type="ECO:0000313" key="8">
    <source>
        <dbReference type="EMBL" id="CAB4998768.1"/>
    </source>
</evidence>
<dbReference type="PANTHER" id="PTHR21349:SF0">
    <property type="entry name" value="LARGE RIBOSOMAL SUBUNIT PROTEIN BL21M"/>
    <property type="match status" value="1"/>
</dbReference>
<dbReference type="EMBL" id="CAEZUN010000050">
    <property type="protein sequence ID" value="CAB4599317.1"/>
    <property type="molecule type" value="Genomic_DNA"/>
</dbReference>
<proteinExistence type="inferred from homology"/>
<dbReference type="SUPFAM" id="SSF141091">
    <property type="entry name" value="L21p-like"/>
    <property type="match status" value="1"/>
</dbReference>
<dbReference type="AlphaFoldDB" id="A0A6J7P1L6"/>
<keyword evidence="3" id="KW-0687">Ribonucleoprotein</keyword>
<dbReference type="HAMAP" id="MF_01363">
    <property type="entry name" value="Ribosomal_bL21"/>
    <property type="match status" value="1"/>
</dbReference>
<protein>
    <submittedName>
        <fullName evidence="8">Unannotated protein</fullName>
    </submittedName>
</protein>
<evidence type="ECO:0000313" key="5">
    <source>
        <dbReference type="EMBL" id="CAB4599317.1"/>
    </source>
</evidence>
<evidence type="ECO:0000256" key="1">
    <source>
        <dbReference type="ARBA" id="ARBA00008563"/>
    </source>
</evidence>
<dbReference type="EMBL" id="CAFBOV010000118">
    <property type="protein sequence ID" value="CAB4998768.1"/>
    <property type="molecule type" value="Genomic_DNA"/>
</dbReference>
<dbReference type="EMBL" id="CAEZSE010000008">
    <property type="protein sequence ID" value="CAB4529948.1"/>
    <property type="molecule type" value="Genomic_DNA"/>
</dbReference>
<keyword evidence="2" id="KW-0689">Ribosomal protein</keyword>
<dbReference type="GO" id="GO:0005737">
    <property type="term" value="C:cytoplasm"/>
    <property type="evidence" value="ECO:0007669"/>
    <property type="project" value="UniProtKB-ARBA"/>
</dbReference>
<dbReference type="InterPro" id="IPR036164">
    <property type="entry name" value="bL21-like_sf"/>
</dbReference>
<sequence length="103" mass="11092">MYAIIASGGKQEKVAQGQQVQVELLGVATGAEVSFTPVMLVDGETVLATPAQLAKASVKGKVLGEVAGVKIDGFMYKRRTNQRRRFGHRQRYSLVEITSIAKG</sequence>
<evidence type="ECO:0000313" key="9">
    <source>
        <dbReference type="EMBL" id="CAB5058718.1"/>
    </source>
</evidence>
<evidence type="ECO:0000256" key="3">
    <source>
        <dbReference type="ARBA" id="ARBA00023274"/>
    </source>
</evidence>
<dbReference type="GO" id="GO:0006412">
    <property type="term" value="P:translation"/>
    <property type="evidence" value="ECO:0007669"/>
    <property type="project" value="InterPro"/>
</dbReference>
<evidence type="ECO:0000313" key="4">
    <source>
        <dbReference type="EMBL" id="CAB4529948.1"/>
    </source>
</evidence>
<dbReference type="PANTHER" id="PTHR21349">
    <property type="entry name" value="50S RIBOSOMAL PROTEIN L21"/>
    <property type="match status" value="1"/>
</dbReference>
<evidence type="ECO:0000313" key="6">
    <source>
        <dbReference type="EMBL" id="CAB4660264.1"/>
    </source>
</evidence>
<reference evidence="8" key="1">
    <citation type="submission" date="2020-05" db="EMBL/GenBank/DDBJ databases">
        <authorList>
            <person name="Chiriac C."/>
            <person name="Salcher M."/>
            <person name="Ghai R."/>
            <person name="Kavagutti S V."/>
        </authorList>
    </citation>
    <scope>NUCLEOTIDE SEQUENCE</scope>
</reference>
<comment type="similarity">
    <text evidence="1">Belongs to the bacterial ribosomal protein bL21 family.</text>
</comment>
<organism evidence="8">
    <name type="scientific">freshwater metagenome</name>
    <dbReference type="NCBI Taxonomy" id="449393"/>
    <lineage>
        <taxon>unclassified sequences</taxon>
        <taxon>metagenomes</taxon>
        <taxon>ecological metagenomes</taxon>
    </lineage>
</organism>
<dbReference type="GO" id="GO:1990904">
    <property type="term" value="C:ribonucleoprotein complex"/>
    <property type="evidence" value="ECO:0007669"/>
    <property type="project" value="UniProtKB-KW"/>
</dbReference>
<accession>A0A6J7P1L6</accession>
<dbReference type="EMBL" id="CAFAAP010000164">
    <property type="protein sequence ID" value="CAB4810306.1"/>
    <property type="molecule type" value="Genomic_DNA"/>
</dbReference>
<evidence type="ECO:0000313" key="7">
    <source>
        <dbReference type="EMBL" id="CAB4810306.1"/>
    </source>
</evidence>
<evidence type="ECO:0000256" key="2">
    <source>
        <dbReference type="ARBA" id="ARBA00022980"/>
    </source>
</evidence>
<dbReference type="Pfam" id="PF00829">
    <property type="entry name" value="Ribosomal_L21p"/>
    <property type="match status" value="1"/>
</dbReference>
<gene>
    <name evidence="4" type="ORF">UFOPK1353_00093</name>
    <name evidence="5" type="ORF">UFOPK1826_00541</name>
    <name evidence="6" type="ORF">UFOPK2292_00216</name>
    <name evidence="7" type="ORF">UFOPK3026_01061</name>
    <name evidence="8" type="ORF">UFOPK4020_00692</name>
    <name evidence="9" type="ORF">UFOPK4345_00121</name>
</gene>
<dbReference type="GO" id="GO:0003723">
    <property type="term" value="F:RNA binding"/>
    <property type="evidence" value="ECO:0007669"/>
    <property type="project" value="InterPro"/>
</dbReference>
<name>A0A6J7P1L6_9ZZZZ</name>
<dbReference type="EMBL" id="CAEZWU010000019">
    <property type="protein sequence ID" value="CAB4660264.1"/>
    <property type="molecule type" value="Genomic_DNA"/>
</dbReference>
<dbReference type="GO" id="GO:0005840">
    <property type="term" value="C:ribosome"/>
    <property type="evidence" value="ECO:0007669"/>
    <property type="project" value="UniProtKB-KW"/>
</dbReference>
<dbReference type="InterPro" id="IPR001787">
    <property type="entry name" value="Ribosomal_bL21"/>
</dbReference>
<dbReference type="GO" id="GO:0003735">
    <property type="term" value="F:structural constituent of ribosome"/>
    <property type="evidence" value="ECO:0007669"/>
    <property type="project" value="InterPro"/>
</dbReference>
<dbReference type="InterPro" id="IPR028909">
    <property type="entry name" value="bL21-like"/>
</dbReference>